<evidence type="ECO:0000256" key="5">
    <source>
        <dbReference type="ARBA" id="ARBA00022490"/>
    </source>
</evidence>
<proteinExistence type="inferred from homology"/>
<dbReference type="RefSeq" id="XP_030828404.1">
    <property type="nucleotide sequence ID" value="XM_030972544.1"/>
</dbReference>
<evidence type="ECO:0000256" key="14">
    <source>
        <dbReference type="ARBA" id="ARBA00023157"/>
    </source>
</evidence>
<dbReference type="GO" id="GO:0048471">
    <property type="term" value="C:perinuclear region of cytoplasm"/>
    <property type="evidence" value="ECO:0007669"/>
    <property type="project" value="UniProtKB-SubCell"/>
</dbReference>
<dbReference type="Gene3D" id="3.90.550.10">
    <property type="entry name" value="Spore Coat Polysaccharide Biosynthesis Protein SpsA, Chain A"/>
    <property type="match status" value="1"/>
</dbReference>
<dbReference type="EnsemblMetazoa" id="XM_030972544">
    <property type="protein sequence ID" value="XP_030828404"/>
    <property type="gene ID" value="LOC594485"/>
</dbReference>
<dbReference type="InterPro" id="IPR029044">
    <property type="entry name" value="Nucleotide-diphossugar_trans"/>
</dbReference>
<dbReference type="AlphaFoldDB" id="A0A7M7SSL6"/>
<evidence type="ECO:0000313" key="22">
    <source>
        <dbReference type="EnsemblMetazoa" id="XP_030828404"/>
    </source>
</evidence>
<evidence type="ECO:0000256" key="6">
    <source>
        <dbReference type="ARBA" id="ARBA00022676"/>
    </source>
</evidence>
<dbReference type="SUPFAM" id="SSF53448">
    <property type="entry name" value="Nucleotide-diphospho-sugar transferases"/>
    <property type="match status" value="1"/>
</dbReference>
<dbReference type="InParanoid" id="A0A7M7SSL6"/>
<dbReference type="KEGG" id="spu:594485"/>
<keyword evidence="11 20" id="KW-1133">Transmembrane helix</keyword>
<keyword evidence="8 20" id="KW-0812">Transmembrane</keyword>
<evidence type="ECO:0000256" key="11">
    <source>
        <dbReference type="ARBA" id="ARBA00022989"/>
    </source>
</evidence>
<evidence type="ECO:0000256" key="4">
    <source>
        <dbReference type="ARBA" id="ARBA00006492"/>
    </source>
</evidence>
<keyword evidence="14" id="KW-1015">Disulfide bond</keyword>
<evidence type="ECO:0000256" key="17">
    <source>
        <dbReference type="ARBA" id="ARBA00038949"/>
    </source>
</evidence>
<evidence type="ECO:0000256" key="10">
    <source>
        <dbReference type="ARBA" id="ARBA00022968"/>
    </source>
</evidence>
<dbReference type="CDD" id="cd02514">
    <property type="entry name" value="GT13_GLCNAC-TI"/>
    <property type="match status" value="1"/>
</dbReference>
<feature type="transmembrane region" description="Helical" evidence="20">
    <location>
        <begin position="5"/>
        <end position="23"/>
    </location>
</feature>
<dbReference type="GeneID" id="594485"/>
<dbReference type="FunFam" id="3.10.180.20:FF:000001">
    <property type="entry name" value="alpha-1,3-mannosyl-glycoprotein 2-beta-N-acetylglucosaminyltransferase"/>
    <property type="match status" value="1"/>
</dbReference>
<dbReference type="OrthoDB" id="440755at2759"/>
<dbReference type="CTD" id="4245"/>
<keyword evidence="15 20" id="KW-0464">Manganese</keyword>
<reference evidence="22" key="2">
    <citation type="submission" date="2021-01" db="UniProtKB">
        <authorList>
            <consortium name="EnsemblMetazoa"/>
        </authorList>
    </citation>
    <scope>IDENTIFICATION</scope>
</reference>
<evidence type="ECO:0000256" key="19">
    <source>
        <dbReference type="ARBA" id="ARBA00049421"/>
    </source>
</evidence>
<keyword evidence="10 20" id="KW-0735">Signal-anchor</keyword>
<dbReference type="InterPro" id="IPR052261">
    <property type="entry name" value="Glycosyltransferase_13"/>
</dbReference>
<evidence type="ECO:0000256" key="13">
    <source>
        <dbReference type="ARBA" id="ARBA00023136"/>
    </source>
</evidence>
<keyword evidence="7" id="KW-0808">Transferase</keyword>
<dbReference type="Proteomes" id="UP000007110">
    <property type="component" value="Unassembled WGS sequence"/>
</dbReference>
<keyword evidence="23" id="KW-1185">Reference proteome</keyword>
<sequence length="457" mass="53566">MKRQITWFIGIFIVWNLATYFLFTRPDNAKNQMLKSSKELSERLNRLQERLKDQMVINEELLHEIEQEKDKIIQKMSNKEDMDNRQEHQEQVIQDHENNEKLAEEIKPIHPFHTYTIPVVVIACNRPSAIKRSLNSLLDTRPSAEQFPVYVSQDCGDQKTADEIKTFGDKVVHMKQPDLSPIANLPANQKKFEGYYKISRHYKWALDQMFIRNSFDAVIIVEDDLDVSVDFFEYFLATYPLLKEDPTLWCVSAWNDNGRDSRIEKNPGLLYRTDFFPGLGWMLSRDVWLELGPKWPAGFWDDWMRHPDQRRGRSCIRPEISRTDTFGKTGVSKGQFFEQHLKFITLNKDFYPFTTKDLSYLLKKNYDSAFRERVYGVDEQTLQQIKMSQGRGPSEVRVTYTDKTSFKSITKAVGIMQDFKSGVPRTGYLGIVTCVFNGQRVYIAPVQHWSGYNPNWS</sequence>
<comment type="subcellular location">
    <subcellularLocation>
        <location evidence="2">Cytoplasm</location>
        <location evidence="2">Perinuclear region</location>
    </subcellularLocation>
    <subcellularLocation>
        <location evidence="1 20">Golgi apparatus membrane</location>
        <topology evidence="1 20">Single-pass type II membrane protein</topology>
    </subcellularLocation>
</comment>
<comment type="catalytic activity">
    <reaction evidence="19 20">
        <text>N(4)-(alpha-D-Man-(1-&gt;3)-[alpha-D-Man-(1-&gt;3)-[alpha-D-Man-(1-&gt;6)]-alpha-D-Man-(1-&gt;6)]-beta-D-Man-(1-&gt;4)-beta-D-GlcNAc-(1-&gt;4)-beta-D-GlcNAc)-L-asparaginyl-[protein] (N-glucan mannose isomer 5A1,2) + UDP-N-acetyl-alpha-D-glucosamine = N(4)-{beta-D-GlcNAc-(1-&gt;2)-alpha-D-Man-(1-&gt;3)-[alpha-D-Man-(1-&gt;3)-[alpha-D-Man-(1-&gt;6)]-alpha-D-Man-(1-&gt;6)]-beta-D-Man-(1-&gt;4)-beta-D-GlcNAc-(1-&gt;4)-beta-D-GlcNAc}-L-asparaginyl-[protein] + UDP + H(+)</text>
        <dbReference type="Rhea" id="RHEA:11456"/>
        <dbReference type="Rhea" id="RHEA-COMP:14367"/>
        <dbReference type="Rhea" id="RHEA-COMP:14368"/>
        <dbReference type="ChEBI" id="CHEBI:15378"/>
        <dbReference type="ChEBI" id="CHEBI:57705"/>
        <dbReference type="ChEBI" id="CHEBI:58223"/>
        <dbReference type="ChEBI" id="CHEBI:59087"/>
        <dbReference type="ChEBI" id="CHEBI:60625"/>
        <dbReference type="EC" id="2.4.1.101"/>
    </reaction>
</comment>
<dbReference type="GO" id="GO:0006487">
    <property type="term" value="P:protein N-linked glycosylation"/>
    <property type="evidence" value="ECO:0000318"/>
    <property type="project" value="GO_Central"/>
</dbReference>
<evidence type="ECO:0000256" key="12">
    <source>
        <dbReference type="ARBA" id="ARBA00023034"/>
    </source>
</evidence>
<dbReference type="GO" id="GO:0003827">
    <property type="term" value="F:alpha-1,3-mannosylglycoprotein 2-beta-N-acetylglucosaminyltransferase activity"/>
    <property type="evidence" value="ECO:0000318"/>
    <property type="project" value="GO_Central"/>
</dbReference>
<keyword evidence="21" id="KW-0175">Coiled coil</keyword>
<evidence type="ECO:0000256" key="21">
    <source>
        <dbReference type="SAM" id="Coils"/>
    </source>
</evidence>
<evidence type="ECO:0000256" key="7">
    <source>
        <dbReference type="ARBA" id="ARBA00022679"/>
    </source>
</evidence>
<evidence type="ECO:0000256" key="1">
    <source>
        <dbReference type="ARBA" id="ARBA00004323"/>
    </source>
</evidence>
<dbReference type="FunCoup" id="A0A7M7SSL6">
    <property type="interactions" value="2158"/>
</dbReference>
<name>A0A7M7SSL6_STRPU</name>
<accession>A0A7M7SSL6</accession>
<keyword evidence="9 20" id="KW-0479">Metal-binding</keyword>
<evidence type="ECO:0000313" key="23">
    <source>
        <dbReference type="Proteomes" id="UP000007110"/>
    </source>
</evidence>
<evidence type="ECO:0000256" key="18">
    <source>
        <dbReference type="ARBA" id="ARBA00041712"/>
    </source>
</evidence>
<evidence type="ECO:0000256" key="20">
    <source>
        <dbReference type="RuleBase" id="RU368119"/>
    </source>
</evidence>
<keyword evidence="6 20" id="KW-0328">Glycosyltransferase</keyword>
<feature type="coiled-coil region" evidence="21">
    <location>
        <begin position="30"/>
        <end position="105"/>
    </location>
</feature>
<dbReference type="PANTHER" id="PTHR10468">
    <property type="entry name" value="PROTEIN O-LINKED-MANNOSE BETA-1,2-N-ACETYLGLUCOSAMINYLTRANSFERASE 1/ALPHA-1,3-MANNOSYL-GLYCOPROTEIN 2-BETA-N-ACETYLGLUCOSAMINYLTRANSFERASE"/>
    <property type="match status" value="1"/>
</dbReference>
<organism evidence="22 23">
    <name type="scientific">Strongylocentrotus purpuratus</name>
    <name type="common">Purple sea urchin</name>
    <dbReference type="NCBI Taxonomy" id="7668"/>
    <lineage>
        <taxon>Eukaryota</taxon>
        <taxon>Metazoa</taxon>
        <taxon>Echinodermata</taxon>
        <taxon>Eleutherozoa</taxon>
        <taxon>Echinozoa</taxon>
        <taxon>Echinoidea</taxon>
        <taxon>Euechinoidea</taxon>
        <taxon>Echinacea</taxon>
        <taxon>Camarodonta</taxon>
        <taxon>Echinidea</taxon>
        <taxon>Strongylocentrotidae</taxon>
        <taxon>Strongylocentrotus</taxon>
    </lineage>
</organism>
<evidence type="ECO:0000256" key="15">
    <source>
        <dbReference type="ARBA" id="ARBA00023211"/>
    </source>
</evidence>
<dbReference type="PANTHER" id="PTHR10468:SF0">
    <property type="entry name" value="ALPHA-1,3-MANNOSYL-GLYCOPROTEIN 2-BETA-N-ACETYLGLUCOSAMINYLTRANSFERASE"/>
    <property type="match status" value="1"/>
</dbReference>
<dbReference type="OMA" id="KGYDLSW"/>
<dbReference type="UniPathway" id="UPA00378"/>
<dbReference type="GO" id="GO:0005794">
    <property type="term" value="C:Golgi apparatus"/>
    <property type="evidence" value="ECO:0000318"/>
    <property type="project" value="GO_Central"/>
</dbReference>
<reference evidence="23" key="1">
    <citation type="submission" date="2015-02" db="EMBL/GenBank/DDBJ databases">
        <title>Genome sequencing for Strongylocentrotus purpuratus.</title>
        <authorList>
            <person name="Murali S."/>
            <person name="Liu Y."/>
            <person name="Vee V."/>
            <person name="English A."/>
            <person name="Wang M."/>
            <person name="Skinner E."/>
            <person name="Han Y."/>
            <person name="Muzny D.M."/>
            <person name="Worley K.C."/>
            <person name="Gibbs R.A."/>
        </authorList>
    </citation>
    <scope>NUCLEOTIDE SEQUENCE</scope>
</reference>
<evidence type="ECO:0000256" key="2">
    <source>
        <dbReference type="ARBA" id="ARBA00004556"/>
    </source>
</evidence>
<evidence type="ECO:0000256" key="3">
    <source>
        <dbReference type="ARBA" id="ARBA00004922"/>
    </source>
</evidence>
<dbReference type="GO" id="GO:0000139">
    <property type="term" value="C:Golgi membrane"/>
    <property type="evidence" value="ECO:0007669"/>
    <property type="project" value="UniProtKB-SubCell"/>
</dbReference>
<comment type="function">
    <text evidence="16 20">Initiates complex N-linked carbohydrate formation. Essential for the conversion of high-mannose to hybrid and complex N-glycans.</text>
</comment>
<dbReference type="GO" id="GO:0030145">
    <property type="term" value="F:manganese ion binding"/>
    <property type="evidence" value="ECO:0007669"/>
    <property type="project" value="UniProtKB-UniRule"/>
</dbReference>
<comment type="similarity">
    <text evidence="4 20">Belongs to the glycosyltransferase 13 family.</text>
</comment>
<dbReference type="InterPro" id="IPR004139">
    <property type="entry name" value="Glyco_trans_13"/>
</dbReference>
<keyword evidence="12 20" id="KW-0333">Golgi apparatus</keyword>
<dbReference type="Gene3D" id="3.10.180.20">
    <property type="entry name" value="N-Acetylglucosaminyltransferase I, Domain 2"/>
    <property type="match status" value="1"/>
</dbReference>
<evidence type="ECO:0000256" key="16">
    <source>
        <dbReference type="ARBA" id="ARBA00037706"/>
    </source>
</evidence>
<comment type="pathway">
    <text evidence="3 20">Protein modification; protein glycosylation.</text>
</comment>
<keyword evidence="13 20" id="KW-0472">Membrane</keyword>
<dbReference type="EC" id="2.4.1.101" evidence="17 20"/>
<dbReference type="Pfam" id="PF03071">
    <property type="entry name" value="GNT-I"/>
    <property type="match status" value="1"/>
</dbReference>
<comment type="cofactor">
    <cofactor evidence="20">
        <name>Mn(2+)</name>
        <dbReference type="ChEBI" id="CHEBI:29035"/>
    </cofactor>
    <text evidence="20">The cofactor is mostly bound to the substrate.</text>
</comment>
<keyword evidence="5" id="KW-0963">Cytoplasm</keyword>
<dbReference type="FunFam" id="3.90.550.10:FF:000055">
    <property type="entry name" value="Alpha-1,3-mannosyl-glycoprotein 2-beta-N-acetylglucosaminyltransferase"/>
    <property type="match status" value="1"/>
</dbReference>
<protein>
    <recommendedName>
        <fullName evidence="17 20">Alpha-1,3-mannosyl-glycoprotein 2-beta-N-acetylglucosaminyltransferase</fullName>
        <shortName evidence="20">GNT-I</shortName>
        <shortName evidence="20">GlcNAc-T I</shortName>
        <ecNumber evidence="17 20">2.4.1.101</ecNumber>
    </recommendedName>
    <alternativeName>
        <fullName evidence="18 20">N-glycosyl-oligosaccharide-glycoprotein N-acetylglucosaminyltransferase I</fullName>
    </alternativeName>
</protein>
<evidence type="ECO:0000256" key="9">
    <source>
        <dbReference type="ARBA" id="ARBA00022723"/>
    </source>
</evidence>
<evidence type="ECO:0000256" key="8">
    <source>
        <dbReference type="ARBA" id="ARBA00022692"/>
    </source>
</evidence>